<name>A0A8I0G954_9ACTO</name>
<dbReference type="EMBL" id="JACRUO010000001">
    <property type="protein sequence ID" value="MBD3689444.1"/>
    <property type="molecule type" value="Genomic_DNA"/>
</dbReference>
<dbReference type="InterPro" id="IPR036390">
    <property type="entry name" value="WH_DNA-bd_sf"/>
</dbReference>
<feature type="domain" description="HTH marR-type" evidence="1">
    <location>
        <begin position="30"/>
        <end position="166"/>
    </location>
</feature>
<dbReference type="RefSeq" id="WP_191071490.1">
    <property type="nucleotide sequence ID" value="NZ_CP060506.1"/>
</dbReference>
<dbReference type="PROSITE" id="PS50995">
    <property type="entry name" value="HTH_MARR_2"/>
    <property type="match status" value="1"/>
</dbReference>
<keyword evidence="3" id="KW-1185">Reference proteome</keyword>
<dbReference type="Pfam" id="PF12802">
    <property type="entry name" value="MarR_2"/>
    <property type="match status" value="1"/>
</dbReference>
<gene>
    <name evidence="2" type="ORF">H8R10_04260</name>
</gene>
<organism evidence="2 3">
    <name type="scientific">Nanchangia anserum</name>
    <dbReference type="NCBI Taxonomy" id="2692125"/>
    <lineage>
        <taxon>Bacteria</taxon>
        <taxon>Bacillati</taxon>
        <taxon>Actinomycetota</taxon>
        <taxon>Actinomycetes</taxon>
        <taxon>Actinomycetales</taxon>
        <taxon>Actinomycetaceae</taxon>
        <taxon>Nanchangia</taxon>
    </lineage>
</organism>
<dbReference type="PANTHER" id="PTHR33164">
    <property type="entry name" value="TRANSCRIPTIONAL REGULATOR, MARR FAMILY"/>
    <property type="match status" value="1"/>
</dbReference>
<dbReference type="InterPro" id="IPR000835">
    <property type="entry name" value="HTH_MarR-typ"/>
</dbReference>
<dbReference type="SMART" id="SM00347">
    <property type="entry name" value="HTH_MARR"/>
    <property type="match status" value="1"/>
</dbReference>
<dbReference type="Proteomes" id="UP000627538">
    <property type="component" value="Unassembled WGS sequence"/>
</dbReference>
<evidence type="ECO:0000313" key="2">
    <source>
        <dbReference type="EMBL" id="MBD3689444.1"/>
    </source>
</evidence>
<evidence type="ECO:0000259" key="1">
    <source>
        <dbReference type="PROSITE" id="PS50995"/>
    </source>
</evidence>
<accession>A0A8I0G954</accession>
<dbReference type="GO" id="GO:0006950">
    <property type="term" value="P:response to stress"/>
    <property type="evidence" value="ECO:0007669"/>
    <property type="project" value="TreeGrafter"/>
</dbReference>
<comment type="caution">
    <text evidence="2">The sequence shown here is derived from an EMBL/GenBank/DDBJ whole genome shotgun (WGS) entry which is preliminary data.</text>
</comment>
<dbReference type="AlphaFoldDB" id="A0A8I0G954"/>
<dbReference type="PANTHER" id="PTHR33164:SF99">
    <property type="entry name" value="MARR FAMILY REGULATORY PROTEIN"/>
    <property type="match status" value="1"/>
</dbReference>
<proteinExistence type="predicted"/>
<dbReference type="InterPro" id="IPR036388">
    <property type="entry name" value="WH-like_DNA-bd_sf"/>
</dbReference>
<evidence type="ECO:0000313" key="3">
    <source>
        <dbReference type="Proteomes" id="UP000627538"/>
    </source>
</evidence>
<reference evidence="2 3" key="1">
    <citation type="submission" date="2020-08" db="EMBL/GenBank/DDBJ databases">
        <title>Winkia gen. nov., sp. nov., isolated from faeces of the Anser albifrons in China.</title>
        <authorList>
            <person name="Liu Q."/>
        </authorList>
    </citation>
    <scope>NUCLEOTIDE SEQUENCE [LARGE SCALE GENOMIC DNA]</scope>
    <source>
        <strain evidence="2 3">C62</strain>
    </source>
</reference>
<dbReference type="SUPFAM" id="SSF46785">
    <property type="entry name" value="Winged helix' DNA-binding domain"/>
    <property type="match status" value="1"/>
</dbReference>
<dbReference type="GO" id="GO:0003700">
    <property type="term" value="F:DNA-binding transcription factor activity"/>
    <property type="evidence" value="ECO:0007669"/>
    <property type="project" value="InterPro"/>
</dbReference>
<protein>
    <submittedName>
        <fullName evidence="2">MarR family transcriptional regulator</fullName>
    </submittedName>
</protein>
<sequence>MGAEQDQPRERIEPVIFARTRAQAEESAKRLRAWRTYVEASALLERSCEHIMHEAAGIHRADFQILLTLSEAPAGQMRLCDLASATVVSRPRLTYRLQHLSKRGLLERIPDGNDRRGALARLTPTGYRVLATARAAERESVESLFVAHMAPGDADVLMRVFGDVSAALRERPLP</sequence>
<dbReference type="Gene3D" id="1.10.10.10">
    <property type="entry name" value="Winged helix-like DNA-binding domain superfamily/Winged helix DNA-binding domain"/>
    <property type="match status" value="1"/>
</dbReference>
<dbReference type="InterPro" id="IPR039422">
    <property type="entry name" value="MarR/SlyA-like"/>
</dbReference>